<dbReference type="InterPro" id="IPR001034">
    <property type="entry name" value="DeoR_HTH"/>
</dbReference>
<proteinExistence type="predicted"/>
<comment type="caution">
    <text evidence="4">The sequence shown here is derived from an EMBL/GenBank/DDBJ whole genome shotgun (WGS) entry which is preliminary data.</text>
</comment>
<keyword evidence="1" id="KW-0805">Transcription regulation</keyword>
<dbReference type="AlphaFoldDB" id="A0AAE3H096"/>
<dbReference type="InterPro" id="IPR028349">
    <property type="entry name" value="PafC-like"/>
</dbReference>
<dbReference type="InterPro" id="IPR026881">
    <property type="entry name" value="WYL_dom"/>
</dbReference>
<evidence type="ECO:0000313" key="5">
    <source>
        <dbReference type="Proteomes" id="UP001204144"/>
    </source>
</evidence>
<sequence length="314" mass="36751">MNRLDRLTAILIQLQSKRIVKAQEIAERFEISLRTVYRDIRTLELAGIPIMSEAGIGYSLMKDYRLPPVQFTTDEAMAFFTADKILAKLGDTQTRKNYESGLYKIKSVLSHREKELLDDANQYISVVNNPYVPDSSNAKLSDILQAIIDKNVLQIRYFSAQQFEENSRKIEPIGMYNQSQYWYLIAWCRLRKDYRNFRLDRIREIEKLPVRFDKKHPTFASFLTQTAKVHLLTKIVIRIDKDAYRYIGNQHFYMGFVSESLVDEQIEMIFLSSNMQGFSHWFMLIGGEADILEPAILKEMVLEKIENVKVRLHG</sequence>
<dbReference type="Gene3D" id="1.10.10.10">
    <property type="entry name" value="Winged helix-like DNA-binding domain superfamily/Winged helix DNA-binding domain"/>
    <property type="match status" value="1"/>
</dbReference>
<accession>A0AAE3H096</accession>
<evidence type="ECO:0000313" key="4">
    <source>
        <dbReference type="EMBL" id="MCP9762572.1"/>
    </source>
</evidence>
<evidence type="ECO:0000256" key="1">
    <source>
        <dbReference type="ARBA" id="ARBA00023015"/>
    </source>
</evidence>
<organism evidence="4 5">
    <name type="scientific">Lacihabitans soyangensis</name>
    <dbReference type="NCBI Taxonomy" id="869394"/>
    <lineage>
        <taxon>Bacteria</taxon>
        <taxon>Pseudomonadati</taxon>
        <taxon>Bacteroidota</taxon>
        <taxon>Cytophagia</taxon>
        <taxon>Cytophagales</taxon>
        <taxon>Leadbetterellaceae</taxon>
        <taxon>Lacihabitans</taxon>
    </lineage>
</organism>
<name>A0AAE3H096_9BACT</name>
<feature type="domain" description="HTH deoR-type" evidence="3">
    <location>
        <begin position="3"/>
        <end position="58"/>
    </location>
</feature>
<protein>
    <submittedName>
        <fullName evidence="4">YafY family transcriptional regulator</fullName>
    </submittedName>
</protein>
<dbReference type="PROSITE" id="PS51000">
    <property type="entry name" value="HTH_DEOR_2"/>
    <property type="match status" value="1"/>
</dbReference>
<dbReference type="SUPFAM" id="SSF46785">
    <property type="entry name" value="Winged helix' DNA-binding domain"/>
    <property type="match status" value="1"/>
</dbReference>
<evidence type="ECO:0000256" key="2">
    <source>
        <dbReference type="ARBA" id="ARBA00023163"/>
    </source>
</evidence>
<gene>
    <name evidence="4" type="ORF">EGI31_06360</name>
</gene>
<dbReference type="PANTHER" id="PTHR34580">
    <property type="match status" value="1"/>
</dbReference>
<keyword evidence="5" id="KW-1185">Reference proteome</keyword>
<evidence type="ECO:0000259" key="3">
    <source>
        <dbReference type="PROSITE" id="PS51000"/>
    </source>
</evidence>
<dbReference type="EMBL" id="RJUF01000011">
    <property type="protein sequence ID" value="MCP9762572.1"/>
    <property type="molecule type" value="Genomic_DNA"/>
</dbReference>
<dbReference type="InterPro" id="IPR036388">
    <property type="entry name" value="WH-like_DNA-bd_sf"/>
</dbReference>
<dbReference type="RefSeq" id="WP_255036343.1">
    <property type="nucleotide sequence ID" value="NZ_RJUF01000011.1"/>
</dbReference>
<dbReference type="Proteomes" id="UP001204144">
    <property type="component" value="Unassembled WGS sequence"/>
</dbReference>
<dbReference type="GO" id="GO:0003700">
    <property type="term" value="F:DNA-binding transcription factor activity"/>
    <property type="evidence" value="ECO:0007669"/>
    <property type="project" value="InterPro"/>
</dbReference>
<dbReference type="PANTHER" id="PTHR34580:SF1">
    <property type="entry name" value="PROTEIN PAFC"/>
    <property type="match status" value="1"/>
</dbReference>
<dbReference type="InterPro" id="IPR051534">
    <property type="entry name" value="CBASS_pafABC_assoc_protein"/>
</dbReference>
<reference evidence="4 5" key="1">
    <citation type="submission" date="2018-11" db="EMBL/GenBank/DDBJ databases">
        <title>Novel bacteria species description.</title>
        <authorList>
            <person name="Han J.-H."/>
        </authorList>
    </citation>
    <scope>NUCLEOTIDE SEQUENCE [LARGE SCALE GENOMIC DNA]</scope>
    <source>
        <strain evidence="4 5">KCTC23259</strain>
    </source>
</reference>
<dbReference type="InterPro" id="IPR013196">
    <property type="entry name" value="HTH_11"/>
</dbReference>
<dbReference type="InterPro" id="IPR036390">
    <property type="entry name" value="WH_DNA-bd_sf"/>
</dbReference>
<dbReference type="Pfam" id="PF13280">
    <property type="entry name" value="WYL"/>
    <property type="match status" value="1"/>
</dbReference>
<dbReference type="Pfam" id="PF08279">
    <property type="entry name" value="HTH_11"/>
    <property type="match status" value="1"/>
</dbReference>
<dbReference type="PIRSF" id="PIRSF016838">
    <property type="entry name" value="PafC"/>
    <property type="match status" value="1"/>
</dbReference>
<keyword evidence="2" id="KW-0804">Transcription</keyword>
<dbReference type="PROSITE" id="PS52050">
    <property type="entry name" value="WYL"/>
    <property type="match status" value="1"/>
</dbReference>